<name>A0AC35U9E8_9BILA</name>
<sequence>MIGLLESNIANDARTTMVTDEALIPSSTTSLSESPMSNSNNLHLGEECHPMYVENAYHHYVAPQPYYYQNGMMVSQGIAPMMAAAPMTGQRTSYNGYANQAMNDGSQYPGQMIPPGYVAIAPMYQPPMIDPYNQQMFNNSRDGSQSYYSKPRKNRFNESSSSQLSNYSGDGRNSYHRQNNLITYDGFKKDNSVHFNMRTVSKIQKQDGLTIDWTRGVCPSFLIKRHCANFPSCNLAHGYLEYDETYGVIDILDETNQDLAKHFKECWHFKEKGSCPKGIDCSFSHNMPRETGSTKAKATDLKNKNA</sequence>
<reference evidence="2" key="1">
    <citation type="submission" date="2016-11" db="UniProtKB">
        <authorList>
            <consortium name="WormBaseParasite"/>
        </authorList>
    </citation>
    <scope>IDENTIFICATION</scope>
    <source>
        <strain evidence="2">KR3021</strain>
    </source>
</reference>
<evidence type="ECO:0000313" key="1">
    <source>
        <dbReference type="Proteomes" id="UP000095286"/>
    </source>
</evidence>
<dbReference type="Proteomes" id="UP000095286">
    <property type="component" value="Unplaced"/>
</dbReference>
<accession>A0AC35U9E8</accession>
<dbReference type="WBParaSite" id="RSKR_0000952800.1">
    <property type="protein sequence ID" value="RSKR_0000952800.1"/>
    <property type="gene ID" value="RSKR_0000952800"/>
</dbReference>
<organism evidence="1 2">
    <name type="scientific">Rhabditophanes sp. KR3021</name>
    <dbReference type="NCBI Taxonomy" id="114890"/>
    <lineage>
        <taxon>Eukaryota</taxon>
        <taxon>Metazoa</taxon>
        <taxon>Ecdysozoa</taxon>
        <taxon>Nematoda</taxon>
        <taxon>Chromadorea</taxon>
        <taxon>Rhabditida</taxon>
        <taxon>Tylenchina</taxon>
        <taxon>Panagrolaimomorpha</taxon>
        <taxon>Strongyloidoidea</taxon>
        <taxon>Alloionematidae</taxon>
        <taxon>Rhabditophanes</taxon>
    </lineage>
</organism>
<evidence type="ECO:0000313" key="2">
    <source>
        <dbReference type="WBParaSite" id="RSKR_0000952800.1"/>
    </source>
</evidence>
<protein>
    <submittedName>
        <fullName evidence="2">C3H1-type domain-containing protein</fullName>
    </submittedName>
</protein>
<proteinExistence type="predicted"/>